<evidence type="ECO:0000256" key="1">
    <source>
        <dbReference type="SAM" id="Phobius"/>
    </source>
</evidence>
<accession>A0A2T0LLF1</accession>
<evidence type="ECO:0000313" key="3">
    <source>
        <dbReference type="EMBL" id="PRX43862.1"/>
    </source>
</evidence>
<keyword evidence="1" id="KW-0812">Transmembrane</keyword>
<dbReference type="Proteomes" id="UP000238362">
    <property type="component" value="Unassembled WGS sequence"/>
</dbReference>
<feature type="transmembrane region" description="Helical" evidence="1">
    <location>
        <begin position="12"/>
        <end position="38"/>
    </location>
</feature>
<keyword evidence="1" id="KW-1133">Transmembrane helix</keyword>
<organism evidence="3 4">
    <name type="scientific">Prauserella shujinwangii</name>
    <dbReference type="NCBI Taxonomy" id="1453103"/>
    <lineage>
        <taxon>Bacteria</taxon>
        <taxon>Bacillati</taxon>
        <taxon>Actinomycetota</taxon>
        <taxon>Actinomycetes</taxon>
        <taxon>Pseudonocardiales</taxon>
        <taxon>Pseudonocardiaceae</taxon>
        <taxon>Prauserella</taxon>
    </lineage>
</organism>
<sequence length="140" mass="15134">MAGREPRRPLGSLALATVGMWFIGAIVTSKVVVLGGGIRVDNWFTRYWIPWSAVAEIEVDPAVAVVLRDETVVPLGVGGASVLNALRGNRYQRRVRERIEAARAAAPVASPADSVMTRSWRLLLWAAVYFGLASPHLIAG</sequence>
<protein>
    <submittedName>
        <fullName evidence="3">PH (Pleckstrin Homology) domain-containing protein</fullName>
    </submittedName>
</protein>
<proteinExistence type="predicted"/>
<feature type="domain" description="Low molecular weight protein antigen 6 PH" evidence="2">
    <location>
        <begin position="29"/>
        <end position="104"/>
    </location>
</feature>
<evidence type="ECO:0000259" key="2">
    <source>
        <dbReference type="Pfam" id="PF10756"/>
    </source>
</evidence>
<name>A0A2T0LLF1_9PSEU</name>
<reference evidence="3 4" key="1">
    <citation type="submission" date="2018-03" db="EMBL/GenBank/DDBJ databases">
        <title>Genomic Encyclopedia of Type Strains, Phase III (KMG-III): the genomes of soil and plant-associated and newly described type strains.</title>
        <authorList>
            <person name="Whitman W."/>
        </authorList>
    </citation>
    <scope>NUCLEOTIDE SEQUENCE [LARGE SCALE GENOMIC DNA]</scope>
    <source>
        <strain evidence="3 4">CGMCC 4.7125</strain>
    </source>
</reference>
<dbReference type="RefSeq" id="WP_146147568.1">
    <property type="nucleotide sequence ID" value="NZ_PVNH01000013.1"/>
</dbReference>
<keyword evidence="4" id="KW-1185">Reference proteome</keyword>
<feature type="transmembrane region" description="Helical" evidence="1">
    <location>
        <begin position="122"/>
        <end position="139"/>
    </location>
</feature>
<keyword evidence="1" id="KW-0472">Membrane</keyword>
<dbReference type="Pfam" id="PF10756">
    <property type="entry name" value="bPH_6"/>
    <property type="match status" value="1"/>
</dbReference>
<comment type="caution">
    <text evidence="3">The sequence shown here is derived from an EMBL/GenBank/DDBJ whole genome shotgun (WGS) entry which is preliminary data.</text>
</comment>
<dbReference type="OrthoDB" id="4242328at2"/>
<evidence type="ECO:0000313" key="4">
    <source>
        <dbReference type="Proteomes" id="UP000238362"/>
    </source>
</evidence>
<dbReference type="InterPro" id="IPR019692">
    <property type="entry name" value="CFP-6_PH"/>
</dbReference>
<gene>
    <name evidence="3" type="ORF">B0I33_11325</name>
</gene>
<dbReference type="AlphaFoldDB" id="A0A2T0LLF1"/>
<dbReference type="EMBL" id="PVNH01000013">
    <property type="protein sequence ID" value="PRX43862.1"/>
    <property type="molecule type" value="Genomic_DNA"/>
</dbReference>